<organism evidence="2 3">
    <name type="scientific">Linum tenue</name>
    <dbReference type="NCBI Taxonomy" id="586396"/>
    <lineage>
        <taxon>Eukaryota</taxon>
        <taxon>Viridiplantae</taxon>
        <taxon>Streptophyta</taxon>
        <taxon>Embryophyta</taxon>
        <taxon>Tracheophyta</taxon>
        <taxon>Spermatophyta</taxon>
        <taxon>Magnoliopsida</taxon>
        <taxon>eudicotyledons</taxon>
        <taxon>Gunneridae</taxon>
        <taxon>Pentapetalae</taxon>
        <taxon>rosids</taxon>
        <taxon>fabids</taxon>
        <taxon>Malpighiales</taxon>
        <taxon>Linaceae</taxon>
        <taxon>Linum</taxon>
    </lineage>
</organism>
<gene>
    <name evidence="2" type="ORF">LITE_LOCUS19303</name>
</gene>
<reference evidence="2" key="1">
    <citation type="submission" date="2022-08" db="EMBL/GenBank/DDBJ databases">
        <authorList>
            <person name="Gutierrez-Valencia J."/>
        </authorList>
    </citation>
    <scope>NUCLEOTIDE SEQUENCE</scope>
</reference>
<evidence type="ECO:0000256" key="1">
    <source>
        <dbReference type="SAM" id="MobiDB-lite"/>
    </source>
</evidence>
<evidence type="ECO:0000313" key="2">
    <source>
        <dbReference type="EMBL" id="CAI0422883.1"/>
    </source>
</evidence>
<feature type="region of interest" description="Disordered" evidence="1">
    <location>
        <begin position="25"/>
        <end position="91"/>
    </location>
</feature>
<name>A0AAV0KMC1_9ROSI</name>
<accession>A0AAV0KMC1</accession>
<feature type="compositionally biased region" description="Polar residues" evidence="1">
    <location>
        <begin position="73"/>
        <end position="84"/>
    </location>
</feature>
<comment type="caution">
    <text evidence="2">The sequence shown here is derived from an EMBL/GenBank/DDBJ whole genome shotgun (WGS) entry which is preliminary data.</text>
</comment>
<keyword evidence="3" id="KW-1185">Reference proteome</keyword>
<sequence>MWRRNLKLVHRAASSEARSLRQRNAIGSTTPSAAWRASCTQRTSARRRSPGRPRRSSPSTASRRVKTAAGRRSATTSFMGTRSGSWRCRAAGSTTGRAAFRRSRLRRGTGGAWWRRWWTSATPWRAATASTITSRRVPTTSWMLPRPCGMRSGWLLGNRVI</sequence>
<evidence type="ECO:0000313" key="3">
    <source>
        <dbReference type="Proteomes" id="UP001154282"/>
    </source>
</evidence>
<proteinExistence type="predicted"/>
<protein>
    <submittedName>
        <fullName evidence="2">Uncharacterized protein</fullName>
    </submittedName>
</protein>
<dbReference type="Proteomes" id="UP001154282">
    <property type="component" value="Unassembled WGS sequence"/>
</dbReference>
<dbReference type="EMBL" id="CAMGYJ010000005">
    <property type="protein sequence ID" value="CAI0422883.1"/>
    <property type="molecule type" value="Genomic_DNA"/>
</dbReference>
<feature type="compositionally biased region" description="Basic residues" evidence="1">
    <location>
        <begin position="44"/>
        <end position="55"/>
    </location>
</feature>
<dbReference type="AlphaFoldDB" id="A0AAV0KMC1"/>